<keyword evidence="2" id="KW-0378">Hydrolase</keyword>
<proteinExistence type="predicted"/>
<dbReference type="Pfam" id="PF00753">
    <property type="entry name" value="Lactamase_B"/>
    <property type="match status" value="1"/>
</dbReference>
<sequence>MAQELTLHSVSVSEMDNNCYLLCGDGEGLLIDAADNADKLLTMAEDAGVKITKVLTTHRHADHTRALEEILEKTGATHYAPFLDSPALPAPVDVELDHGEVITHAGVELPVIILRGHTPGGAAVSTVIDDTPHIFVGDSLFPGGLGKTTSDSDFVRLFNDVKTRIFDEFPDETIVHPGHGASTTLGAERPHLETWWERRW</sequence>
<dbReference type="Gene3D" id="3.60.15.10">
    <property type="entry name" value="Ribonuclease Z/Hydroxyacylglutathione hydrolase-like"/>
    <property type="match status" value="1"/>
</dbReference>
<name>A0A2A9DQY7_9CORY</name>
<dbReference type="OrthoDB" id="2971563at2"/>
<dbReference type="STRING" id="1724.GCA_001044175_00151"/>
<dbReference type="SMART" id="SM00849">
    <property type="entry name" value="Lactamase_B"/>
    <property type="match status" value="1"/>
</dbReference>
<accession>A0A2A9DQY7</accession>
<organism evidence="2 3">
    <name type="scientific">Corynebacterium renale</name>
    <dbReference type="NCBI Taxonomy" id="1724"/>
    <lineage>
        <taxon>Bacteria</taxon>
        <taxon>Bacillati</taxon>
        <taxon>Actinomycetota</taxon>
        <taxon>Actinomycetes</taxon>
        <taxon>Mycobacteriales</taxon>
        <taxon>Corynebacteriaceae</taxon>
        <taxon>Corynebacterium</taxon>
    </lineage>
</organism>
<dbReference type="PANTHER" id="PTHR46233:SF1">
    <property type="entry name" value="CONSERVED PROTEIN"/>
    <property type="match status" value="1"/>
</dbReference>
<gene>
    <name evidence="2" type="ORF">ATK06_1925</name>
</gene>
<dbReference type="AlphaFoldDB" id="A0A2A9DQY7"/>
<dbReference type="EMBL" id="PDJF01000001">
    <property type="protein sequence ID" value="PFG28801.1"/>
    <property type="molecule type" value="Genomic_DNA"/>
</dbReference>
<dbReference type="Proteomes" id="UP000221653">
    <property type="component" value="Unassembled WGS sequence"/>
</dbReference>
<reference evidence="2 3" key="1">
    <citation type="submission" date="2017-10" db="EMBL/GenBank/DDBJ databases">
        <title>Sequencing the genomes of 1000 actinobacteria strains.</title>
        <authorList>
            <person name="Klenk H.-P."/>
        </authorList>
    </citation>
    <scope>NUCLEOTIDE SEQUENCE [LARGE SCALE GENOMIC DNA]</scope>
    <source>
        <strain evidence="2 3">DSM 20688</strain>
    </source>
</reference>
<dbReference type="InterPro" id="IPR051453">
    <property type="entry name" value="MBL_Glyoxalase_II"/>
</dbReference>
<evidence type="ECO:0000259" key="1">
    <source>
        <dbReference type="SMART" id="SM00849"/>
    </source>
</evidence>
<dbReference type="CDD" id="cd06262">
    <property type="entry name" value="metallo-hydrolase-like_MBL-fold"/>
    <property type="match status" value="1"/>
</dbReference>
<evidence type="ECO:0000313" key="2">
    <source>
        <dbReference type="EMBL" id="PFG28801.1"/>
    </source>
</evidence>
<evidence type="ECO:0000313" key="3">
    <source>
        <dbReference type="Proteomes" id="UP000221653"/>
    </source>
</evidence>
<comment type="caution">
    <text evidence="2">The sequence shown here is derived from an EMBL/GenBank/DDBJ whole genome shotgun (WGS) entry which is preliminary data.</text>
</comment>
<dbReference type="PANTHER" id="PTHR46233">
    <property type="entry name" value="HYDROXYACYLGLUTATHIONE HYDROLASE GLOC"/>
    <property type="match status" value="1"/>
</dbReference>
<dbReference type="InterPro" id="IPR001279">
    <property type="entry name" value="Metallo-B-lactamas"/>
</dbReference>
<dbReference type="GO" id="GO:0016787">
    <property type="term" value="F:hydrolase activity"/>
    <property type="evidence" value="ECO:0007669"/>
    <property type="project" value="UniProtKB-KW"/>
</dbReference>
<dbReference type="RefSeq" id="WP_048381298.1">
    <property type="nucleotide sequence ID" value="NZ_LDYE01000010.1"/>
</dbReference>
<dbReference type="InterPro" id="IPR036866">
    <property type="entry name" value="RibonucZ/Hydroxyglut_hydro"/>
</dbReference>
<feature type="domain" description="Metallo-beta-lactamase" evidence="1">
    <location>
        <begin position="16"/>
        <end position="179"/>
    </location>
</feature>
<protein>
    <submittedName>
        <fullName evidence="2">Glyoxylase-like metal-dependent hydrolase (Beta-lactamase superfamily II)</fullName>
    </submittedName>
</protein>
<keyword evidence="3" id="KW-1185">Reference proteome</keyword>
<dbReference type="SUPFAM" id="SSF56281">
    <property type="entry name" value="Metallo-hydrolase/oxidoreductase"/>
    <property type="match status" value="1"/>
</dbReference>